<keyword evidence="2" id="KW-1185">Reference proteome</keyword>
<dbReference type="EMBL" id="LUGH01002176">
    <property type="protein sequence ID" value="OBZ80403.1"/>
    <property type="molecule type" value="Genomic_DNA"/>
</dbReference>
<feature type="non-terminal residue" evidence="1">
    <location>
        <position position="1"/>
    </location>
</feature>
<accession>A0A1C7MU99</accession>
<sequence length="226" mass="25402">VDEIKQAGEEIEKLQKILVTRHKSFLNIDRPDIKQDNYSYLDILVFRALLKKRKREHDDADATSSVIADDMSNASSHFTDTTSSTVVLDRQSLPPSVHSASTSDELVNALRNIRETAYGSRQQEEKLNAVQNLCLNHIFFVSARRSRSVGKYLTFNQHACLLSLESVVLPRVDSSVNRLAKRLEEAAMNLGIKYAGAVDEMETITTKGVLELNRQSRTYASALIYA</sequence>
<dbReference type="AlphaFoldDB" id="A0A1C7MU99"/>
<evidence type="ECO:0000313" key="1">
    <source>
        <dbReference type="EMBL" id="OBZ80403.1"/>
    </source>
</evidence>
<comment type="caution">
    <text evidence="1">The sequence shown here is derived from an EMBL/GenBank/DDBJ whole genome shotgun (WGS) entry which is preliminary data.</text>
</comment>
<dbReference type="Proteomes" id="UP000093000">
    <property type="component" value="Unassembled WGS sequence"/>
</dbReference>
<protein>
    <submittedName>
        <fullName evidence="1">Uncharacterized protein</fullName>
    </submittedName>
</protein>
<reference evidence="1 2" key="1">
    <citation type="submission" date="2016-03" db="EMBL/GenBank/DDBJ databases">
        <title>Choanephora cucurbitarum.</title>
        <authorList>
            <person name="Min B."/>
            <person name="Park H."/>
            <person name="Park J.-H."/>
            <person name="Shin H.-D."/>
            <person name="Choi I.-G."/>
        </authorList>
    </citation>
    <scope>NUCLEOTIDE SEQUENCE [LARGE SCALE GENOMIC DNA]</scope>
    <source>
        <strain evidence="1 2">KUS-F28377</strain>
    </source>
</reference>
<dbReference type="OrthoDB" id="2441332at2759"/>
<gene>
    <name evidence="1" type="ORF">A0J61_11548</name>
</gene>
<dbReference type="InParanoid" id="A0A1C7MU99"/>
<evidence type="ECO:0000313" key="2">
    <source>
        <dbReference type="Proteomes" id="UP000093000"/>
    </source>
</evidence>
<organism evidence="1 2">
    <name type="scientific">Choanephora cucurbitarum</name>
    <dbReference type="NCBI Taxonomy" id="101091"/>
    <lineage>
        <taxon>Eukaryota</taxon>
        <taxon>Fungi</taxon>
        <taxon>Fungi incertae sedis</taxon>
        <taxon>Mucoromycota</taxon>
        <taxon>Mucoromycotina</taxon>
        <taxon>Mucoromycetes</taxon>
        <taxon>Mucorales</taxon>
        <taxon>Mucorineae</taxon>
        <taxon>Choanephoraceae</taxon>
        <taxon>Choanephoroideae</taxon>
        <taxon>Choanephora</taxon>
    </lineage>
</organism>
<name>A0A1C7MU99_9FUNG</name>
<proteinExistence type="predicted"/>